<feature type="transmembrane region" description="Helical" evidence="1">
    <location>
        <begin position="7"/>
        <end position="27"/>
    </location>
</feature>
<dbReference type="AlphaFoldDB" id="A0A1L8DBQ2"/>
<keyword evidence="1" id="KW-1133">Transmembrane helix</keyword>
<evidence type="ECO:0000256" key="1">
    <source>
        <dbReference type="SAM" id="Phobius"/>
    </source>
</evidence>
<reference evidence="2" key="1">
    <citation type="submission" date="2016-12" db="EMBL/GenBank/DDBJ databases">
        <title>An insight into the sialome and mialome of the sand fly, Nyssomyia neivai.</title>
        <authorList>
            <person name="Sebastian V."/>
            <person name="Goulart T.M."/>
            <person name="Oliveira W."/>
            <person name="Calvo E."/>
            <person name="Oliveira L.F."/>
            <person name="Pinto M.C."/>
            <person name="Rosselino A.M."/>
            <person name="Ribeiro J.M."/>
        </authorList>
    </citation>
    <scope>NUCLEOTIDE SEQUENCE</scope>
</reference>
<sequence>MSFRNFWKKYTVTIVMIPSIIGIHYAWTKIQNVDRLVSEYEREDLPIIIGAKRIYKEYFNKSGDAKKDEDR</sequence>
<keyword evidence="1" id="KW-0812">Transmembrane</keyword>
<evidence type="ECO:0000313" key="2">
    <source>
        <dbReference type="EMBL" id="JAV03879.1"/>
    </source>
</evidence>
<organism evidence="2">
    <name type="scientific">Nyssomyia neivai</name>
    <dbReference type="NCBI Taxonomy" id="330878"/>
    <lineage>
        <taxon>Eukaryota</taxon>
        <taxon>Metazoa</taxon>
        <taxon>Ecdysozoa</taxon>
        <taxon>Arthropoda</taxon>
        <taxon>Hexapoda</taxon>
        <taxon>Insecta</taxon>
        <taxon>Pterygota</taxon>
        <taxon>Neoptera</taxon>
        <taxon>Endopterygota</taxon>
        <taxon>Diptera</taxon>
        <taxon>Nematocera</taxon>
        <taxon>Psychodoidea</taxon>
        <taxon>Psychodidae</taxon>
        <taxon>Nyssomyia</taxon>
    </lineage>
</organism>
<proteinExistence type="predicted"/>
<name>A0A1L8DBQ2_9DIPT</name>
<accession>A0A1L8DBQ2</accession>
<dbReference type="EMBL" id="GFDF01010205">
    <property type="protein sequence ID" value="JAV03879.1"/>
    <property type="molecule type" value="Transcribed_RNA"/>
</dbReference>
<protein>
    <submittedName>
        <fullName evidence="2">Uncharacterized protein</fullName>
    </submittedName>
</protein>
<keyword evidence="1" id="KW-0472">Membrane</keyword>